<comment type="caution">
    <text evidence="2">The sequence shown here is derived from an EMBL/GenBank/DDBJ whole genome shotgun (WGS) entry which is preliminary data.</text>
</comment>
<feature type="compositionally biased region" description="Low complexity" evidence="1">
    <location>
        <begin position="113"/>
        <end position="124"/>
    </location>
</feature>
<dbReference type="GeneID" id="90004577"/>
<protein>
    <submittedName>
        <fullName evidence="2">Uncharacterized protein</fullName>
    </submittedName>
</protein>
<keyword evidence="3" id="KW-1185">Reference proteome</keyword>
<dbReference type="Proteomes" id="UP001334248">
    <property type="component" value="Unassembled WGS sequence"/>
</dbReference>
<proteinExistence type="predicted"/>
<gene>
    <name evidence="2" type="ORF">PMZ80_011128</name>
</gene>
<dbReference type="RefSeq" id="XP_064724753.1">
    <property type="nucleotide sequence ID" value="XM_064879516.1"/>
</dbReference>
<evidence type="ECO:0000256" key="1">
    <source>
        <dbReference type="SAM" id="MobiDB-lite"/>
    </source>
</evidence>
<name>A0ABR0R8P6_9EURO</name>
<feature type="region of interest" description="Disordered" evidence="1">
    <location>
        <begin position="90"/>
        <end position="124"/>
    </location>
</feature>
<dbReference type="EMBL" id="JAVHJV010000025">
    <property type="protein sequence ID" value="KAK5936663.1"/>
    <property type="molecule type" value="Genomic_DNA"/>
</dbReference>
<reference evidence="2 3" key="1">
    <citation type="journal article" date="2023" name="Res Sq">
        <title>Genomic and morphological characterization of Knufia obscura isolated from the Mars 2020 spacecraft assembly facility.</title>
        <authorList>
            <person name="Chander A.M."/>
            <person name="Teixeira M.M."/>
            <person name="Singh N.K."/>
            <person name="Williams M.P."/>
            <person name="Parker C.W."/>
            <person name="Leo P."/>
            <person name="Stajich J.E."/>
            <person name="Torok T."/>
            <person name="Tighe S."/>
            <person name="Mason C.E."/>
            <person name="Venkateswaran K."/>
        </authorList>
    </citation>
    <scope>NUCLEOTIDE SEQUENCE [LARGE SCALE GENOMIC DNA]</scope>
    <source>
        <strain evidence="2 3">CCFEE 5817</strain>
    </source>
</reference>
<evidence type="ECO:0000313" key="3">
    <source>
        <dbReference type="Proteomes" id="UP001334248"/>
    </source>
</evidence>
<accession>A0ABR0R8P6</accession>
<evidence type="ECO:0000313" key="2">
    <source>
        <dbReference type="EMBL" id="KAK5936663.1"/>
    </source>
</evidence>
<organism evidence="2 3">
    <name type="scientific">Knufia obscura</name>
    <dbReference type="NCBI Taxonomy" id="1635080"/>
    <lineage>
        <taxon>Eukaryota</taxon>
        <taxon>Fungi</taxon>
        <taxon>Dikarya</taxon>
        <taxon>Ascomycota</taxon>
        <taxon>Pezizomycotina</taxon>
        <taxon>Eurotiomycetes</taxon>
        <taxon>Chaetothyriomycetidae</taxon>
        <taxon>Chaetothyriales</taxon>
        <taxon>Trichomeriaceae</taxon>
        <taxon>Knufia</taxon>
    </lineage>
</organism>
<sequence>MNHLFPSMPMGVHQNQQPSTMFILSEKLAKAKELTISQLHANGVQGPPQYAVKLSDSTIDVSKLSTPQVQPPQQPRMQGHYTPQQQQMQYFANPPYPVPGVSSPDMPIPQQPSHSESSSKTSSLLSSLSSRAESYLNRSSSLSSTLGLRSSGNNGYLPANMIVTQSTPIATMIMHSFSSRIDVSLHLAHRNFTMAKPDFLSSGHHFDMPLPLSHLGQRRLTTVRWKKEEDSFTGSTTGIRLDVVDTRQTVARYHKKLNLSTGKTNAIEVLLPAELLMDQELVDTVVVTAIAMAKHRAKSEEGEKEAAGEIVSALVGA</sequence>